<name>A0ABT9U5F0_PAEHA</name>
<keyword evidence="3" id="KW-1185">Reference proteome</keyword>
<reference evidence="2 3" key="1">
    <citation type="submission" date="2023-07" db="EMBL/GenBank/DDBJ databases">
        <title>Sorghum-associated microbial communities from plants grown in Nebraska, USA.</title>
        <authorList>
            <person name="Schachtman D."/>
        </authorList>
    </citation>
    <scope>NUCLEOTIDE SEQUENCE [LARGE SCALE GENOMIC DNA]</scope>
    <source>
        <strain evidence="2 3">CC482</strain>
    </source>
</reference>
<evidence type="ECO:0000313" key="3">
    <source>
        <dbReference type="Proteomes" id="UP001229346"/>
    </source>
</evidence>
<organism evidence="2 3">
    <name type="scientific">Paenibacillus harenae</name>
    <dbReference type="NCBI Taxonomy" id="306543"/>
    <lineage>
        <taxon>Bacteria</taxon>
        <taxon>Bacillati</taxon>
        <taxon>Bacillota</taxon>
        <taxon>Bacilli</taxon>
        <taxon>Bacillales</taxon>
        <taxon>Paenibacillaceae</taxon>
        <taxon>Paenibacillus</taxon>
    </lineage>
</organism>
<proteinExistence type="predicted"/>
<sequence>MSDDNARFKQRLDMQQDENAPLLKDNSQEGPGKSEYKGGLQSENREWKRFYEAIRQITEDMRH</sequence>
<gene>
    <name evidence="2" type="ORF">J2T15_003751</name>
</gene>
<evidence type="ECO:0000256" key="1">
    <source>
        <dbReference type="SAM" id="MobiDB-lite"/>
    </source>
</evidence>
<dbReference type="Proteomes" id="UP001229346">
    <property type="component" value="Unassembled WGS sequence"/>
</dbReference>
<feature type="region of interest" description="Disordered" evidence="1">
    <location>
        <begin position="1"/>
        <end position="42"/>
    </location>
</feature>
<feature type="compositionally biased region" description="Basic and acidic residues" evidence="1">
    <location>
        <begin position="1"/>
        <end position="14"/>
    </location>
</feature>
<protein>
    <submittedName>
        <fullName evidence="2">Uncharacterized protein</fullName>
    </submittedName>
</protein>
<dbReference type="EMBL" id="JAUSSU010000007">
    <property type="protein sequence ID" value="MDQ0114296.1"/>
    <property type="molecule type" value="Genomic_DNA"/>
</dbReference>
<evidence type="ECO:0000313" key="2">
    <source>
        <dbReference type="EMBL" id="MDQ0114296.1"/>
    </source>
</evidence>
<comment type="caution">
    <text evidence="2">The sequence shown here is derived from an EMBL/GenBank/DDBJ whole genome shotgun (WGS) entry which is preliminary data.</text>
</comment>
<dbReference type="RefSeq" id="WP_307205615.1">
    <property type="nucleotide sequence ID" value="NZ_JAUSSU010000007.1"/>
</dbReference>
<accession>A0ABT9U5F0</accession>